<sequence length="155" mass="16525">MGENIRFRRGFLLSKPSAGVLSAYLHTCPQPGLGRIAGSESTQLETVQRVGSEIAMHVVAAKPLFLSKDLVSSEALANEREILKSQAGSTGNSQMAVEKIVEGRLRPLLFTLVDNLSEEVGSPVKVANFLRVEVGEGIERLEASGEPVAQCGHGV</sequence>
<dbReference type="KEGG" id="rsz:108844982"/>
<dbReference type="InterPro" id="IPR014039">
    <property type="entry name" value="Transl_elong_EFTs/EF1B_dimer"/>
</dbReference>
<comment type="function">
    <text evidence="3">Associates with the EF-Tu.GDP complex and induces the exchange of GDP to GTP. It remains bound to the aminoacyl-tRNA.EF-Tu.GTP complex up to the GTP hydrolysis stage on the ribosome.</text>
</comment>
<gene>
    <name evidence="6" type="primary">LOC108844982</name>
    <name evidence="3" type="synonym">EFTS</name>
    <name evidence="7" type="synonym">LOC130509859</name>
</gene>
<proteinExistence type="inferred from homology"/>
<evidence type="ECO:0000259" key="4">
    <source>
        <dbReference type="Pfam" id="PF00889"/>
    </source>
</evidence>
<feature type="domain" description="Translation elongation factor EFTs/EF1B dimerisation" evidence="4">
    <location>
        <begin position="1"/>
        <end position="107"/>
    </location>
</feature>
<dbReference type="PANTHER" id="PTHR11741">
    <property type="entry name" value="ELONGATION FACTOR TS"/>
    <property type="match status" value="1"/>
</dbReference>
<dbReference type="GeneID" id="108844982"/>
<organism evidence="5 6">
    <name type="scientific">Raphanus sativus</name>
    <name type="common">Radish</name>
    <name type="synonym">Raphanus raphanistrum var. sativus</name>
    <dbReference type="NCBI Taxonomy" id="3726"/>
    <lineage>
        <taxon>Eukaryota</taxon>
        <taxon>Viridiplantae</taxon>
        <taxon>Streptophyta</taxon>
        <taxon>Embryophyta</taxon>
        <taxon>Tracheophyta</taxon>
        <taxon>Spermatophyta</taxon>
        <taxon>Magnoliopsida</taxon>
        <taxon>eudicotyledons</taxon>
        <taxon>Gunneridae</taxon>
        <taxon>Pentapetalae</taxon>
        <taxon>rosids</taxon>
        <taxon>malvids</taxon>
        <taxon>Brassicales</taxon>
        <taxon>Brassicaceae</taxon>
        <taxon>Brassiceae</taxon>
        <taxon>Raphanus</taxon>
    </lineage>
</organism>
<evidence type="ECO:0000256" key="2">
    <source>
        <dbReference type="ARBA" id="ARBA00022917"/>
    </source>
</evidence>
<keyword evidence="2 3" id="KW-0648">Protein biosynthesis</keyword>
<dbReference type="GO" id="GO:0005739">
    <property type="term" value="C:mitochondrion"/>
    <property type="evidence" value="ECO:0007669"/>
    <property type="project" value="UniProtKB-SubCell"/>
</dbReference>
<dbReference type="InterPro" id="IPR036402">
    <property type="entry name" value="EF-Ts_dimer_sf"/>
</dbReference>
<dbReference type="Proteomes" id="UP000504610">
    <property type="component" value="Chromosome 3"/>
</dbReference>
<keyword evidence="3" id="KW-0496">Mitochondrion</keyword>
<dbReference type="RefSeq" id="XP_056861836.1">
    <property type="nucleotide sequence ID" value="XM_057005856.1"/>
</dbReference>
<dbReference type="HAMAP" id="MF_00050">
    <property type="entry name" value="EF_Ts"/>
    <property type="match status" value="1"/>
</dbReference>
<keyword evidence="1 3" id="KW-0251">Elongation factor</keyword>
<dbReference type="GO" id="GO:0003746">
    <property type="term" value="F:translation elongation factor activity"/>
    <property type="evidence" value="ECO:0007669"/>
    <property type="project" value="UniProtKB-UniRule"/>
</dbReference>
<reference evidence="5" key="1">
    <citation type="journal article" date="2019" name="Database">
        <title>The radish genome database (RadishGD): an integrated information resource for radish genomics.</title>
        <authorList>
            <person name="Yu H.J."/>
            <person name="Baek S."/>
            <person name="Lee Y.J."/>
            <person name="Cho A."/>
            <person name="Mun J.H."/>
        </authorList>
    </citation>
    <scope>NUCLEOTIDE SEQUENCE [LARGE SCALE GENOMIC DNA]</scope>
    <source>
        <strain evidence="5">cv. WK10039</strain>
    </source>
</reference>
<comment type="similarity">
    <text evidence="3">Belongs to the EF-Ts family.</text>
</comment>
<keyword evidence="5" id="KW-1185">Reference proteome</keyword>
<dbReference type="InterPro" id="IPR001816">
    <property type="entry name" value="Transl_elong_EFTs/EF1B"/>
</dbReference>
<dbReference type="OrthoDB" id="277235at2759"/>
<comment type="subcellular location">
    <subcellularLocation>
        <location evidence="3">Mitochondrion</location>
    </subcellularLocation>
</comment>
<dbReference type="KEGG" id="rsz:130509859"/>
<dbReference type="GO" id="GO:0070125">
    <property type="term" value="P:mitochondrial translational elongation"/>
    <property type="evidence" value="ECO:0007669"/>
    <property type="project" value="TreeGrafter"/>
</dbReference>
<dbReference type="SUPFAM" id="SSF54713">
    <property type="entry name" value="Elongation factor Ts (EF-Ts), dimerisation domain"/>
    <property type="match status" value="1"/>
</dbReference>
<evidence type="ECO:0000256" key="3">
    <source>
        <dbReference type="HAMAP-Rule" id="MF_03135"/>
    </source>
</evidence>
<protein>
    <recommendedName>
        <fullName evidence="3">Elongation factor Ts, mitochondrial</fullName>
        <shortName evidence="3">EF-Ts</shortName>
        <shortName evidence="3">EF-TsMt</shortName>
    </recommendedName>
</protein>
<dbReference type="Gene3D" id="3.30.479.20">
    <property type="entry name" value="Elongation factor Ts, dimerisation domain"/>
    <property type="match status" value="1"/>
</dbReference>
<accession>A0A9W3DDQ0</accession>
<dbReference type="PANTHER" id="PTHR11741:SF0">
    <property type="entry name" value="ELONGATION FACTOR TS, MITOCHONDRIAL"/>
    <property type="match status" value="1"/>
</dbReference>
<name>A0A9W3DDQ0_RAPSA</name>
<dbReference type="AlphaFoldDB" id="A0A9W3DDQ0"/>
<evidence type="ECO:0000256" key="1">
    <source>
        <dbReference type="ARBA" id="ARBA00022768"/>
    </source>
</evidence>
<dbReference type="RefSeq" id="XP_056862117.1">
    <property type="nucleotide sequence ID" value="XM_057006137.1"/>
</dbReference>
<evidence type="ECO:0000313" key="7">
    <source>
        <dbReference type="RefSeq" id="XP_056862117.1"/>
    </source>
</evidence>
<evidence type="ECO:0000313" key="6">
    <source>
        <dbReference type="RefSeq" id="XP_056861836.1"/>
    </source>
</evidence>
<evidence type="ECO:0000313" key="5">
    <source>
        <dbReference type="Proteomes" id="UP000504610"/>
    </source>
</evidence>
<dbReference type="Pfam" id="PF00889">
    <property type="entry name" value="EF_TS"/>
    <property type="match status" value="1"/>
</dbReference>
<reference evidence="6 7" key="2">
    <citation type="submission" date="2025-04" db="UniProtKB">
        <authorList>
            <consortium name="RefSeq"/>
        </authorList>
    </citation>
    <scope>IDENTIFICATION</scope>
    <source>
        <tissue evidence="6 7">Leaf</tissue>
    </source>
</reference>